<dbReference type="GO" id="GO:0009873">
    <property type="term" value="P:ethylene-activated signaling pathway"/>
    <property type="evidence" value="ECO:0007669"/>
    <property type="project" value="UniProtKB-KW"/>
</dbReference>
<dbReference type="Gene3D" id="3.30.730.10">
    <property type="entry name" value="AP2/ERF domain"/>
    <property type="match status" value="1"/>
</dbReference>
<organism evidence="4 5">
    <name type="scientific">Rhododendron simsii</name>
    <name type="common">Sims's rhododendron</name>
    <dbReference type="NCBI Taxonomy" id="118357"/>
    <lineage>
        <taxon>Eukaryota</taxon>
        <taxon>Viridiplantae</taxon>
        <taxon>Streptophyta</taxon>
        <taxon>Embryophyta</taxon>
        <taxon>Tracheophyta</taxon>
        <taxon>Spermatophyta</taxon>
        <taxon>Magnoliopsida</taxon>
        <taxon>eudicotyledons</taxon>
        <taxon>Gunneridae</taxon>
        <taxon>Pentapetalae</taxon>
        <taxon>asterids</taxon>
        <taxon>Ericales</taxon>
        <taxon>Ericaceae</taxon>
        <taxon>Ericoideae</taxon>
        <taxon>Rhodoreae</taxon>
        <taxon>Rhododendron</taxon>
    </lineage>
</organism>
<protein>
    <submittedName>
        <fullName evidence="4">Uncharacterized protein</fullName>
    </submittedName>
</protein>
<dbReference type="InterPro" id="IPR051758">
    <property type="entry name" value="ERF/AP2-like"/>
</dbReference>
<sequence>MAAPWHTGNSEEAIEESDGITSCFWDFSPPSPQYLIGAWLTKPPQAPTVFHPGTNISLKNWEDTLSFTNTERSIQLRYSGNSEEAIEEAEEMTSCLWGSDHPSAQYLIGSWLTTPPQSPFMWSFDPPSPQYLVGSWLTTPPQSPCLCGYDPPSPQYPIGSTTSPQSPYLWVFQSPVTRISHWVLVHNFSQVALLVGFRSLVAPISHRQLPLSHPICGFSIPRHPDIPLDYGQQLLLSHPACGNALSFANRERSMQLQQQLLEEWSGVFNCARRIPQQQELQQLQYWIQALDFVEKGTTAMINWGEQGSRGPRGKWVAKTRVRLKQLKKRKKVKRPCIGGTFDTAEEVASRDGEKFRMKGEKARLNFPKLFLKIADPHLSDGDSELTQQLLQEWRNHAFDFEAIGIFELLQHWSYALNFTVKGLLMTLNGLRLIMNSQRHGGEWVVKIRLRRSRHGNGDLDVIRLKGEKTQLNFLKLFVSTCEKGKGIIKNPGIKIEIPLEDILQCKEMRCCLNL</sequence>
<name>A0A834LTG8_RHOSS</name>
<comment type="similarity">
    <text evidence="3">Belongs to the AP2/ERF transcription factor family. ERF subfamily.</text>
</comment>
<gene>
    <name evidence="4" type="ORF">RHSIM_Rhsim03G0149600</name>
</gene>
<keyword evidence="2" id="KW-0010">Activator</keyword>
<dbReference type="EMBL" id="WJXA01000003">
    <property type="protein sequence ID" value="KAF7148095.1"/>
    <property type="molecule type" value="Genomic_DNA"/>
</dbReference>
<evidence type="ECO:0000313" key="4">
    <source>
        <dbReference type="EMBL" id="KAF7148095.1"/>
    </source>
</evidence>
<dbReference type="Proteomes" id="UP000626092">
    <property type="component" value="Unassembled WGS sequence"/>
</dbReference>
<dbReference type="OrthoDB" id="1700889at2759"/>
<evidence type="ECO:0000256" key="2">
    <source>
        <dbReference type="ARBA" id="ARBA00023159"/>
    </source>
</evidence>
<reference evidence="4" key="1">
    <citation type="submission" date="2019-11" db="EMBL/GenBank/DDBJ databases">
        <authorList>
            <person name="Liu Y."/>
            <person name="Hou J."/>
            <person name="Li T.-Q."/>
            <person name="Guan C.-H."/>
            <person name="Wu X."/>
            <person name="Wu H.-Z."/>
            <person name="Ling F."/>
            <person name="Zhang R."/>
            <person name="Shi X.-G."/>
            <person name="Ren J.-P."/>
            <person name="Chen E.-F."/>
            <person name="Sun J.-M."/>
        </authorList>
    </citation>
    <scope>NUCLEOTIDE SEQUENCE</scope>
    <source>
        <strain evidence="4">Adult_tree_wgs_1</strain>
        <tissue evidence="4">Leaves</tissue>
    </source>
</reference>
<evidence type="ECO:0000256" key="1">
    <source>
        <dbReference type="ARBA" id="ARBA00022745"/>
    </source>
</evidence>
<keyword evidence="5" id="KW-1185">Reference proteome</keyword>
<evidence type="ECO:0000256" key="3">
    <source>
        <dbReference type="ARBA" id="ARBA00024343"/>
    </source>
</evidence>
<proteinExistence type="inferred from homology"/>
<dbReference type="AlphaFoldDB" id="A0A834LTG8"/>
<dbReference type="GO" id="GO:0005634">
    <property type="term" value="C:nucleus"/>
    <property type="evidence" value="ECO:0007669"/>
    <property type="project" value="TreeGrafter"/>
</dbReference>
<dbReference type="PANTHER" id="PTHR31657">
    <property type="entry name" value="ETHYLENE-RESPONSIVE TRANSCRIPTION FACTOR ERF061"/>
    <property type="match status" value="1"/>
</dbReference>
<comment type="caution">
    <text evidence="4">The sequence shown here is derived from an EMBL/GenBank/DDBJ whole genome shotgun (WGS) entry which is preliminary data.</text>
</comment>
<dbReference type="InterPro" id="IPR036955">
    <property type="entry name" value="AP2/ERF_dom_sf"/>
</dbReference>
<keyword evidence="1" id="KW-0936">Ethylene signaling pathway</keyword>
<accession>A0A834LTG8</accession>
<dbReference type="GO" id="GO:0003700">
    <property type="term" value="F:DNA-binding transcription factor activity"/>
    <property type="evidence" value="ECO:0007669"/>
    <property type="project" value="InterPro"/>
</dbReference>
<dbReference type="PANTHER" id="PTHR31657:SF19">
    <property type="entry name" value="ETHYLENE-RESPONSIVE TRANSCRIPTION FACTOR ERF053"/>
    <property type="match status" value="1"/>
</dbReference>
<evidence type="ECO:0000313" key="5">
    <source>
        <dbReference type="Proteomes" id="UP000626092"/>
    </source>
</evidence>